<keyword evidence="2" id="KW-1185">Reference proteome</keyword>
<sequence length="92" mass="10999">MDFGFDKVYKAEKIKYEEEKREIVDSINEVQRDLETCRGLFEDSTDSSLLEFAIYYEAALKNKYDYLLKLAKIKNINVEFTYYNNLEEISNE</sequence>
<accession>W6SC82</accession>
<dbReference type="HOGENOM" id="CLU_175291_1_1_9"/>
<dbReference type="STRING" id="1216932.CM240_0048"/>
<evidence type="ECO:0008006" key="3">
    <source>
        <dbReference type="Google" id="ProtNLM"/>
    </source>
</evidence>
<dbReference type="OrthoDB" id="1809893at2"/>
<dbReference type="Proteomes" id="UP000019426">
    <property type="component" value="Chromosome M2/40_rep1"/>
</dbReference>
<evidence type="ECO:0000313" key="1">
    <source>
        <dbReference type="EMBL" id="CDM67235.1"/>
    </source>
</evidence>
<dbReference type="Pfam" id="PF10704">
    <property type="entry name" value="DUF2508"/>
    <property type="match status" value="1"/>
</dbReference>
<gene>
    <name evidence="1" type="ORF">CM240_0048</name>
</gene>
<dbReference type="AlphaFoldDB" id="W6SC82"/>
<dbReference type="EMBL" id="HG917868">
    <property type="protein sequence ID" value="CDM67235.1"/>
    <property type="molecule type" value="Genomic_DNA"/>
</dbReference>
<organism evidence="1 2">
    <name type="scientific">Clostridium bornimense</name>
    <dbReference type="NCBI Taxonomy" id="1216932"/>
    <lineage>
        <taxon>Bacteria</taxon>
        <taxon>Bacillati</taxon>
        <taxon>Bacillota</taxon>
        <taxon>Clostridia</taxon>
        <taxon>Eubacteriales</taxon>
        <taxon>Clostridiaceae</taxon>
        <taxon>Clostridium</taxon>
    </lineage>
</organism>
<proteinExistence type="predicted"/>
<dbReference type="InterPro" id="IPR019644">
    <property type="entry name" value="DUF2508"/>
</dbReference>
<name>W6SC82_9CLOT</name>
<reference evidence="1 2" key="1">
    <citation type="submission" date="2013-11" db="EMBL/GenBank/DDBJ databases">
        <title>Complete genome sequence of Clostridum sp. M2/40.</title>
        <authorList>
            <person name="Wibberg D."/>
            <person name="Puehler A."/>
            <person name="Schlueter A."/>
        </authorList>
    </citation>
    <scope>NUCLEOTIDE SEQUENCE [LARGE SCALE GENOMIC DNA]</scope>
    <source>
        <strain evidence="2">M2/40</strain>
    </source>
</reference>
<protein>
    <recommendedName>
        <fullName evidence="3">DUF2508 domain-containing protein</fullName>
    </recommendedName>
</protein>
<dbReference type="PATRIC" id="fig|1216932.3.peg.39"/>
<evidence type="ECO:0000313" key="2">
    <source>
        <dbReference type="Proteomes" id="UP000019426"/>
    </source>
</evidence>
<dbReference type="KEGG" id="clt:CM240_0048"/>
<dbReference type="RefSeq" id="WP_044035716.1">
    <property type="nucleotide sequence ID" value="NZ_HG917868.1"/>
</dbReference>